<evidence type="ECO:0000256" key="13">
    <source>
        <dbReference type="SAM" id="SignalP"/>
    </source>
</evidence>
<evidence type="ECO:0000256" key="11">
    <source>
        <dbReference type="PIRSR" id="PIRSR601461-2"/>
    </source>
</evidence>
<reference evidence="15" key="1">
    <citation type="journal article" date="2020" name="Fungal Divers.">
        <title>Resolving the Mortierellaceae phylogeny through synthesis of multi-gene phylogenetics and phylogenomics.</title>
        <authorList>
            <person name="Vandepol N."/>
            <person name="Liber J."/>
            <person name="Desiro A."/>
            <person name="Na H."/>
            <person name="Kennedy M."/>
            <person name="Barry K."/>
            <person name="Grigoriev I.V."/>
            <person name="Miller A.N."/>
            <person name="O'Donnell K."/>
            <person name="Stajich J.E."/>
            <person name="Bonito G."/>
        </authorList>
    </citation>
    <scope>NUCLEOTIDE SEQUENCE</scope>
    <source>
        <strain evidence="15">NVP1</strain>
    </source>
</reference>
<evidence type="ECO:0000256" key="8">
    <source>
        <dbReference type="ARBA" id="ARBA00023145"/>
    </source>
</evidence>
<dbReference type="PROSITE" id="PS51767">
    <property type="entry name" value="PEPTIDASE_A1"/>
    <property type="match status" value="1"/>
</dbReference>
<dbReference type="InterPro" id="IPR021109">
    <property type="entry name" value="Peptidase_aspartic_dom_sf"/>
</dbReference>
<feature type="active site" evidence="10">
    <location>
        <position position="291"/>
    </location>
</feature>
<dbReference type="FunFam" id="2.40.70.10:FF:000115">
    <property type="entry name" value="Lysosomal aspartic protease"/>
    <property type="match status" value="1"/>
</dbReference>
<comment type="catalytic activity">
    <reaction evidence="1">
        <text>Hydrolysis of proteins with broad specificity similar to that of pepsin A, preferring hydrophobic residues at P1 and P1'. Clots milk and activates trypsinogen. Does not cleave 4-Gln-|-His-5, but does cleave 10-His-|-Leu-11 and 12-Val-|-Glu-13 in B chain of insulin.</text>
        <dbReference type="EC" id="3.4.23.21"/>
    </reaction>
</comment>
<dbReference type="Gene3D" id="2.40.70.10">
    <property type="entry name" value="Acid Proteases"/>
    <property type="match status" value="2"/>
</dbReference>
<evidence type="ECO:0000256" key="1">
    <source>
        <dbReference type="ARBA" id="ARBA00001130"/>
    </source>
</evidence>
<dbReference type="EC" id="3.4.23.21" evidence="3"/>
<comment type="similarity">
    <text evidence="2 12">Belongs to the peptidase A1 family.</text>
</comment>
<evidence type="ECO:0000313" key="16">
    <source>
        <dbReference type="Proteomes" id="UP000696485"/>
    </source>
</evidence>
<evidence type="ECO:0000256" key="4">
    <source>
        <dbReference type="ARBA" id="ARBA00022670"/>
    </source>
</evidence>
<keyword evidence="4 12" id="KW-0645">Protease</keyword>
<evidence type="ECO:0000256" key="2">
    <source>
        <dbReference type="ARBA" id="ARBA00007447"/>
    </source>
</evidence>
<evidence type="ECO:0000259" key="14">
    <source>
        <dbReference type="PROSITE" id="PS51767"/>
    </source>
</evidence>
<dbReference type="InterPro" id="IPR033121">
    <property type="entry name" value="PEPTIDASE_A1"/>
</dbReference>
<dbReference type="PROSITE" id="PS00141">
    <property type="entry name" value="ASP_PROTEASE"/>
    <property type="match status" value="1"/>
</dbReference>
<keyword evidence="15" id="KW-0675">Receptor</keyword>
<sequence>MKVTASLLSLAVAVMVADAATVAPHSGTAVPLSFNPNHQRNFRKTMAKLAARYPQLGLHIPPKQVIVGAQDKAGTGKVPLTDVGPDSEYYGSVSVGTPAQVMRLDFDTGSADIWFPSSTCTTAGCKVHHRFNSVKSTTFKKDGRPWKIGYGDGSNASGILGSDIVSVGGIAVRQTIGLATNESTQFASSPEDGLFGLGFSTIESVAGVKTFLDNAIAAKAIALPVVSVFLPSVRKNGGQGGNYLFGGIDNTRYTGALTYVPVTKKGYWQVLIQDAAFNGKSLQQTSQGIIDTGTTLMIIGSAAAAAIHKQIPGAVNSTQEGGWLVPCSLAKNTKDAVSFKMGGKSFQVPVADLAWSPISNGSKTCFSGVQGGQDGLWILGDVFIKNNYCVFSQTASPSIGIAPLKY</sequence>
<feature type="domain" description="Peptidase A1" evidence="14">
    <location>
        <begin position="89"/>
        <end position="402"/>
    </location>
</feature>
<accession>A0A9P5VI40</accession>
<dbReference type="PRINTS" id="PR00792">
    <property type="entry name" value="PEPSIN"/>
</dbReference>
<evidence type="ECO:0000256" key="3">
    <source>
        <dbReference type="ARBA" id="ARBA00013205"/>
    </source>
</evidence>
<dbReference type="SUPFAM" id="SSF50630">
    <property type="entry name" value="Acid proteases"/>
    <property type="match status" value="1"/>
</dbReference>
<keyword evidence="6 12" id="KW-0064">Aspartyl protease</keyword>
<comment type="caution">
    <text evidence="15">The sequence shown here is derived from an EMBL/GenBank/DDBJ whole genome shotgun (WGS) entry which is preliminary data.</text>
</comment>
<keyword evidence="7 12" id="KW-0378">Hydrolase</keyword>
<evidence type="ECO:0000256" key="7">
    <source>
        <dbReference type="ARBA" id="ARBA00022801"/>
    </source>
</evidence>
<dbReference type="PANTHER" id="PTHR47966">
    <property type="entry name" value="BETA-SITE APP-CLEAVING ENZYME, ISOFORM A-RELATED"/>
    <property type="match status" value="1"/>
</dbReference>
<organism evidence="15 16">
    <name type="scientific">Podila minutissima</name>
    <dbReference type="NCBI Taxonomy" id="64525"/>
    <lineage>
        <taxon>Eukaryota</taxon>
        <taxon>Fungi</taxon>
        <taxon>Fungi incertae sedis</taxon>
        <taxon>Mucoromycota</taxon>
        <taxon>Mortierellomycotina</taxon>
        <taxon>Mortierellomycetes</taxon>
        <taxon>Mortierellales</taxon>
        <taxon>Mortierellaceae</taxon>
        <taxon>Podila</taxon>
    </lineage>
</organism>
<gene>
    <name evidence="15" type="primary">PEP1_2</name>
    <name evidence="15" type="ORF">BG006_010631</name>
</gene>
<evidence type="ECO:0000313" key="15">
    <source>
        <dbReference type="EMBL" id="KAF9325911.1"/>
    </source>
</evidence>
<dbReference type="InterPro" id="IPR001969">
    <property type="entry name" value="Aspartic_peptidase_AS"/>
</dbReference>
<dbReference type="EMBL" id="JAAAUY010000854">
    <property type="protein sequence ID" value="KAF9325911.1"/>
    <property type="molecule type" value="Genomic_DNA"/>
</dbReference>
<dbReference type="AlphaFoldDB" id="A0A9P5VI40"/>
<evidence type="ECO:0000256" key="9">
    <source>
        <dbReference type="ARBA" id="ARBA00023157"/>
    </source>
</evidence>
<keyword evidence="5 13" id="KW-0732">Signal</keyword>
<keyword evidence="9 11" id="KW-1015">Disulfide bond</keyword>
<protein>
    <recommendedName>
        <fullName evidence="3">rhizopuspepsin</fullName>
        <ecNumber evidence="3">3.4.23.21</ecNumber>
    </recommendedName>
</protein>
<dbReference type="Proteomes" id="UP000696485">
    <property type="component" value="Unassembled WGS sequence"/>
</dbReference>
<dbReference type="InterPro" id="IPR001461">
    <property type="entry name" value="Aspartic_peptidase_A1"/>
</dbReference>
<dbReference type="GO" id="GO:0004190">
    <property type="term" value="F:aspartic-type endopeptidase activity"/>
    <property type="evidence" value="ECO:0007669"/>
    <property type="project" value="UniProtKB-KW"/>
</dbReference>
<feature type="disulfide bond" evidence="11">
    <location>
        <begin position="120"/>
        <end position="125"/>
    </location>
</feature>
<name>A0A9P5VI40_9FUNG</name>
<proteinExistence type="inferred from homology"/>
<dbReference type="GO" id="GO:0006508">
    <property type="term" value="P:proteolysis"/>
    <property type="evidence" value="ECO:0007669"/>
    <property type="project" value="UniProtKB-KW"/>
</dbReference>
<dbReference type="PANTHER" id="PTHR47966:SF1">
    <property type="entry name" value="ASPARTYL PROTEINASE"/>
    <property type="match status" value="1"/>
</dbReference>
<evidence type="ECO:0000256" key="5">
    <source>
        <dbReference type="ARBA" id="ARBA00022729"/>
    </source>
</evidence>
<feature type="chain" id="PRO_5040436572" description="rhizopuspepsin" evidence="13">
    <location>
        <begin position="20"/>
        <end position="406"/>
    </location>
</feature>
<feature type="signal peptide" evidence="13">
    <location>
        <begin position="1"/>
        <end position="19"/>
    </location>
</feature>
<feature type="active site" evidence="10">
    <location>
        <position position="107"/>
    </location>
</feature>
<keyword evidence="16" id="KW-1185">Reference proteome</keyword>
<evidence type="ECO:0000256" key="6">
    <source>
        <dbReference type="ARBA" id="ARBA00022750"/>
    </source>
</evidence>
<dbReference type="Pfam" id="PF00026">
    <property type="entry name" value="Asp"/>
    <property type="match status" value="1"/>
</dbReference>
<keyword evidence="15" id="KW-0472">Membrane</keyword>
<keyword evidence="8" id="KW-0865">Zymogen</keyword>
<evidence type="ECO:0000256" key="10">
    <source>
        <dbReference type="PIRSR" id="PIRSR601461-1"/>
    </source>
</evidence>
<keyword evidence="15" id="KW-0812">Transmembrane</keyword>
<evidence type="ECO:0000256" key="12">
    <source>
        <dbReference type="RuleBase" id="RU000454"/>
    </source>
</evidence>